<sequence length="139" mass="15188">MSRKGEQVMEQLLAAALKYPGAHEDHPWGETVVKVKGKIFLFLSLLGRSDGGAFFGCSMKLPHSRGSALMLLPFVHPMAYGLGKSGWVSARFKKGDVPPLPLLLQWLDESYRAVAPKKLVATLSPGARSASTSSRRRPR</sequence>
<evidence type="ECO:0000313" key="1">
    <source>
        <dbReference type="EMBL" id="PZR14905.1"/>
    </source>
</evidence>
<name>A0A2W5TU95_9BACT</name>
<proteinExistence type="predicted"/>
<comment type="caution">
    <text evidence="1">The sequence shown here is derived from an EMBL/GenBank/DDBJ whole genome shotgun (WGS) entry which is preliminary data.</text>
</comment>
<dbReference type="AlphaFoldDB" id="A0A2W5TU95"/>
<dbReference type="InterPro" id="IPR038056">
    <property type="entry name" value="YjbR-like_sf"/>
</dbReference>
<dbReference type="SUPFAM" id="SSF142906">
    <property type="entry name" value="YjbR-like"/>
    <property type="match status" value="1"/>
</dbReference>
<reference evidence="1 2" key="1">
    <citation type="submission" date="2017-08" db="EMBL/GenBank/DDBJ databases">
        <title>Infants hospitalized years apart are colonized by the same room-sourced microbial strains.</title>
        <authorList>
            <person name="Brooks B."/>
            <person name="Olm M.R."/>
            <person name="Firek B.A."/>
            <person name="Baker R."/>
            <person name="Thomas B.C."/>
            <person name="Morowitz M.J."/>
            <person name="Banfield J.F."/>
        </authorList>
    </citation>
    <scope>NUCLEOTIDE SEQUENCE [LARGE SCALE GENOMIC DNA]</scope>
    <source>
        <strain evidence="1">S2_003_000_R2_14</strain>
    </source>
</reference>
<dbReference type="Gene3D" id="3.90.1150.30">
    <property type="match status" value="1"/>
</dbReference>
<organism evidence="1 2">
    <name type="scientific">Archangium gephyra</name>
    <dbReference type="NCBI Taxonomy" id="48"/>
    <lineage>
        <taxon>Bacteria</taxon>
        <taxon>Pseudomonadati</taxon>
        <taxon>Myxococcota</taxon>
        <taxon>Myxococcia</taxon>
        <taxon>Myxococcales</taxon>
        <taxon>Cystobacterineae</taxon>
        <taxon>Archangiaceae</taxon>
        <taxon>Archangium</taxon>
    </lineage>
</organism>
<accession>A0A2W5TU95</accession>
<evidence type="ECO:0000313" key="2">
    <source>
        <dbReference type="Proteomes" id="UP000249061"/>
    </source>
</evidence>
<gene>
    <name evidence="1" type="ORF">DI536_08960</name>
</gene>
<dbReference type="Pfam" id="PF04237">
    <property type="entry name" value="YjbR"/>
    <property type="match status" value="1"/>
</dbReference>
<protein>
    <recommendedName>
        <fullName evidence="3">DNA-binding protein (MmcQ/YjbR family)</fullName>
    </recommendedName>
</protein>
<dbReference type="EMBL" id="QFQP01000006">
    <property type="protein sequence ID" value="PZR14905.1"/>
    <property type="molecule type" value="Genomic_DNA"/>
</dbReference>
<dbReference type="InterPro" id="IPR058532">
    <property type="entry name" value="YjbR/MT2646/Rv2570-like"/>
</dbReference>
<evidence type="ECO:0008006" key="3">
    <source>
        <dbReference type="Google" id="ProtNLM"/>
    </source>
</evidence>
<dbReference type="Proteomes" id="UP000249061">
    <property type="component" value="Unassembled WGS sequence"/>
</dbReference>